<dbReference type="PANTHER" id="PTHR35377:SF8">
    <property type="entry name" value="ANTITOXIN VAPB22"/>
    <property type="match status" value="1"/>
</dbReference>
<dbReference type="NCBIfam" id="TIGR01552">
    <property type="entry name" value="phd_fam"/>
    <property type="match status" value="1"/>
</dbReference>
<dbReference type="PANTHER" id="PTHR35377">
    <property type="entry name" value="ANTITOXIN VAPB49-RELATED-RELATED"/>
    <property type="match status" value="1"/>
</dbReference>
<dbReference type="RefSeq" id="WP_418158920.1">
    <property type="nucleotide sequence ID" value="NZ_JBBLZC010000006.1"/>
</dbReference>
<sequence>MRTITAREANQQFSKLLEAAASGEEVTITRRGVPVAKLVPASPTEAEVERTRRREAALAWLEREPLTGGVVADWTRDELYERD</sequence>
<dbReference type="InterPro" id="IPR006442">
    <property type="entry name" value="Antitoxin_Phd/YefM"/>
</dbReference>
<dbReference type="InterPro" id="IPR036165">
    <property type="entry name" value="YefM-like_sf"/>
</dbReference>
<evidence type="ECO:0000313" key="3">
    <source>
        <dbReference type="EMBL" id="MEK0083073.1"/>
    </source>
</evidence>
<organism evidence="3 4">
    <name type="scientific">Benzoatithermus flavus</name>
    <dbReference type="NCBI Taxonomy" id="3108223"/>
    <lineage>
        <taxon>Bacteria</taxon>
        <taxon>Pseudomonadati</taxon>
        <taxon>Pseudomonadota</taxon>
        <taxon>Alphaproteobacteria</taxon>
        <taxon>Geminicoccales</taxon>
        <taxon>Geminicoccaceae</taxon>
        <taxon>Benzoatithermus</taxon>
    </lineage>
</organism>
<dbReference type="SUPFAM" id="SSF143120">
    <property type="entry name" value="YefM-like"/>
    <property type="match status" value="1"/>
</dbReference>
<dbReference type="Proteomes" id="UP001375743">
    <property type="component" value="Unassembled WGS sequence"/>
</dbReference>
<dbReference type="InterPro" id="IPR051416">
    <property type="entry name" value="phD-YefM_TA_antitoxins"/>
</dbReference>
<evidence type="ECO:0000313" key="4">
    <source>
        <dbReference type="Proteomes" id="UP001375743"/>
    </source>
</evidence>
<dbReference type="Gene3D" id="3.40.1620.10">
    <property type="entry name" value="YefM-like domain"/>
    <property type="match status" value="1"/>
</dbReference>
<name>A0ABU8XRM8_9PROT</name>
<proteinExistence type="inferred from homology"/>
<gene>
    <name evidence="3" type="ORF">U1T56_07915</name>
</gene>
<accession>A0ABU8XRM8</accession>
<comment type="similarity">
    <text evidence="1 2">Belongs to the phD/YefM antitoxin family.</text>
</comment>
<reference evidence="3 4" key="1">
    <citation type="submission" date="2024-01" db="EMBL/GenBank/DDBJ databases">
        <title>Multi-omics insights into the function and evolution of sodium benzoate biodegradation pathways in Benzoatithermus flavus gen. nov., sp. nov. from hot spring.</title>
        <authorList>
            <person name="Hu C.-J."/>
            <person name="Li W.-J."/>
        </authorList>
    </citation>
    <scope>NUCLEOTIDE SEQUENCE [LARGE SCALE GENOMIC DNA]</scope>
    <source>
        <strain evidence="3 4">SYSU G07066</strain>
    </source>
</reference>
<keyword evidence="4" id="KW-1185">Reference proteome</keyword>
<comment type="function">
    <text evidence="2">Antitoxin component of a type II toxin-antitoxin (TA) system.</text>
</comment>
<evidence type="ECO:0000256" key="2">
    <source>
        <dbReference type="RuleBase" id="RU362080"/>
    </source>
</evidence>
<comment type="caution">
    <text evidence="3">The sequence shown here is derived from an EMBL/GenBank/DDBJ whole genome shotgun (WGS) entry which is preliminary data.</text>
</comment>
<dbReference type="EMBL" id="JBBLZC010000006">
    <property type="protein sequence ID" value="MEK0083073.1"/>
    <property type="molecule type" value="Genomic_DNA"/>
</dbReference>
<dbReference type="Pfam" id="PF02604">
    <property type="entry name" value="PhdYeFM_antitox"/>
    <property type="match status" value="1"/>
</dbReference>
<protein>
    <recommendedName>
        <fullName evidence="2">Antitoxin</fullName>
    </recommendedName>
</protein>
<evidence type="ECO:0000256" key="1">
    <source>
        <dbReference type="ARBA" id="ARBA00009981"/>
    </source>
</evidence>